<dbReference type="CDD" id="cd03255">
    <property type="entry name" value="ABC_MJ0796_LolCDE_FtsE"/>
    <property type="match status" value="1"/>
</dbReference>
<dbReference type="SUPFAM" id="SSF52540">
    <property type="entry name" value="P-loop containing nucleoside triphosphate hydrolases"/>
    <property type="match status" value="1"/>
</dbReference>
<feature type="region of interest" description="Disordered" evidence="4">
    <location>
        <begin position="291"/>
        <end position="311"/>
    </location>
</feature>
<evidence type="ECO:0000259" key="5">
    <source>
        <dbReference type="PROSITE" id="PS50893"/>
    </source>
</evidence>
<dbReference type="Proteomes" id="UP000677804">
    <property type="component" value="Chromosome"/>
</dbReference>
<dbReference type="SMART" id="SM00382">
    <property type="entry name" value="AAA"/>
    <property type="match status" value="1"/>
</dbReference>
<dbReference type="PROSITE" id="PS50893">
    <property type="entry name" value="ABC_TRANSPORTER_2"/>
    <property type="match status" value="1"/>
</dbReference>
<evidence type="ECO:0000256" key="2">
    <source>
        <dbReference type="ARBA" id="ARBA00022741"/>
    </source>
</evidence>
<dbReference type="InterPro" id="IPR015854">
    <property type="entry name" value="ABC_transpr_LolD-like"/>
</dbReference>
<organism evidence="6 7">
    <name type="scientific">Cellulomonas wangleii</name>
    <dbReference type="NCBI Taxonomy" id="2816956"/>
    <lineage>
        <taxon>Bacteria</taxon>
        <taxon>Bacillati</taxon>
        <taxon>Actinomycetota</taxon>
        <taxon>Actinomycetes</taxon>
        <taxon>Micrococcales</taxon>
        <taxon>Cellulomonadaceae</taxon>
        <taxon>Cellulomonas</taxon>
    </lineage>
</organism>
<gene>
    <name evidence="6" type="ORF">KG103_12050</name>
</gene>
<dbReference type="InterPro" id="IPR017871">
    <property type="entry name" value="ABC_transporter-like_CS"/>
</dbReference>
<reference evidence="6 7" key="1">
    <citation type="submission" date="2021-05" db="EMBL/GenBank/DDBJ databases">
        <title>Novel species in genus Cellulomonas.</title>
        <authorList>
            <person name="Zhang G."/>
        </authorList>
    </citation>
    <scope>NUCLEOTIDE SEQUENCE [LARGE SCALE GENOMIC DNA]</scope>
    <source>
        <strain evidence="7">zg-ZUI222</strain>
    </source>
</reference>
<dbReference type="Pfam" id="PF00005">
    <property type="entry name" value="ABC_tran"/>
    <property type="match status" value="1"/>
</dbReference>
<evidence type="ECO:0000256" key="1">
    <source>
        <dbReference type="ARBA" id="ARBA00022448"/>
    </source>
</evidence>
<dbReference type="GO" id="GO:0005524">
    <property type="term" value="F:ATP binding"/>
    <property type="evidence" value="ECO:0007669"/>
    <property type="project" value="UniProtKB-KW"/>
</dbReference>
<keyword evidence="1" id="KW-0813">Transport</keyword>
<feature type="region of interest" description="Disordered" evidence="4">
    <location>
        <begin position="1"/>
        <end position="52"/>
    </location>
</feature>
<sequence length="311" mass="32446">MTSASAGPAHGGTRWHRARGEAGATPRDRSTTVHTTAPRPDPSAAGAATPASRARTLTKVYGTGPAAVRALDGVDVDFATGAFTAIMGPSGSGKSTLMHLLAGLDDATSGTVHLGDTEITSLDDDALTRLRRDRVGFVFQSFNLLPMLTADQNIVLPLDLAGRTPDAAWFDTLVDTLGLRPRLTHRPSELSGGQQQRVAIARALIAQPEVVFADEPTGNLDSRSGAEVLSFLRRSVRELGRTIIMVTHDPTAAAYADRVVLLADGRIAGDIADPTPESVLAGLEGLRVLESPAGTPTGATPVVRLPTGGLR</sequence>
<accession>A0ABX8D436</accession>
<dbReference type="PANTHER" id="PTHR24220:SF685">
    <property type="entry name" value="ABC TRANSPORTER RELATED"/>
    <property type="match status" value="1"/>
</dbReference>
<dbReference type="PROSITE" id="PS00211">
    <property type="entry name" value="ABC_TRANSPORTER_1"/>
    <property type="match status" value="1"/>
</dbReference>
<dbReference type="PANTHER" id="PTHR24220">
    <property type="entry name" value="IMPORT ATP-BINDING PROTEIN"/>
    <property type="match status" value="1"/>
</dbReference>
<keyword evidence="2" id="KW-0547">Nucleotide-binding</keyword>
<dbReference type="InterPro" id="IPR003593">
    <property type="entry name" value="AAA+_ATPase"/>
</dbReference>
<keyword evidence="3 6" id="KW-0067">ATP-binding</keyword>
<dbReference type="Gene3D" id="3.40.50.300">
    <property type="entry name" value="P-loop containing nucleotide triphosphate hydrolases"/>
    <property type="match status" value="1"/>
</dbReference>
<evidence type="ECO:0000256" key="4">
    <source>
        <dbReference type="SAM" id="MobiDB-lite"/>
    </source>
</evidence>
<dbReference type="InterPro" id="IPR017911">
    <property type="entry name" value="MacB-like_ATP-bd"/>
</dbReference>
<dbReference type="EMBL" id="CP074405">
    <property type="protein sequence ID" value="QVI61226.1"/>
    <property type="molecule type" value="Genomic_DNA"/>
</dbReference>
<dbReference type="InterPro" id="IPR027417">
    <property type="entry name" value="P-loop_NTPase"/>
</dbReference>
<evidence type="ECO:0000313" key="6">
    <source>
        <dbReference type="EMBL" id="QVI61226.1"/>
    </source>
</evidence>
<name>A0ABX8D436_9CELL</name>
<evidence type="ECO:0000256" key="3">
    <source>
        <dbReference type="ARBA" id="ARBA00022840"/>
    </source>
</evidence>
<protein>
    <submittedName>
        <fullName evidence="6">ABC transporter ATP-binding protein</fullName>
    </submittedName>
</protein>
<feature type="domain" description="ABC transporter" evidence="5">
    <location>
        <begin position="52"/>
        <end position="289"/>
    </location>
</feature>
<proteinExistence type="predicted"/>
<keyword evidence="7" id="KW-1185">Reference proteome</keyword>
<feature type="compositionally biased region" description="Low complexity" evidence="4">
    <location>
        <begin position="42"/>
        <end position="52"/>
    </location>
</feature>
<dbReference type="InterPro" id="IPR003439">
    <property type="entry name" value="ABC_transporter-like_ATP-bd"/>
</dbReference>
<evidence type="ECO:0000313" key="7">
    <source>
        <dbReference type="Proteomes" id="UP000677804"/>
    </source>
</evidence>